<evidence type="ECO:0000256" key="2">
    <source>
        <dbReference type="ARBA" id="ARBA00005695"/>
    </source>
</evidence>
<feature type="signal peptide" evidence="6">
    <location>
        <begin position="1"/>
        <end position="30"/>
    </location>
</feature>
<proteinExistence type="inferred from homology"/>
<dbReference type="InterPro" id="IPR030678">
    <property type="entry name" value="Peptide/Ni-bd"/>
</dbReference>
<keyword evidence="9" id="KW-1185">Reference proteome</keyword>
<feature type="domain" description="Solute-binding protein family 5" evidence="7">
    <location>
        <begin position="112"/>
        <end position="453"/>
    </location>
</feature>
<reference evidence="8 9" key="1">
    <citation type="submission" date="2019-07" db="EMBL/GenBank/DDBJ databases">
        <title>Tomitella cavernea sp. nov., an actinomycete isolated from soil.</title>
        <authorList>
            <person name="Cheng J."/>
        </authorList>
    </citation>
    <scope>NUCLEOTIDE SEQUENCE [LARGE SCALE GENOMIC DNA]</scope>
    <source>
        <strain evidence="8 9">HY188</strain>
    </source>
</reference>
<evidence type="ECO:0000256" key="4">
    <source>
        <dbReference type="ARBA" id="ARBA00022729"/>
    </source>
</evidence>
<dbReference type="PIRSF" id="PIRSF002741">
    <property type="entry name" value="MppA"/>
    <property type="match status" value="1"/>
</dbReference>
<evidence type="ECO:0000259" key="7">
    <source>
        <dbReference type="Pfam" id="PF00496"/>
    </source>
</evidence>
<dbReference type="GO" id="GO:0042597">
    <property type="term" value="C:periplasmic space"/>
    <property type="evidence" value="ECO:0007669"/>
    <property type="project" value="UniProtKB-ARBA"/>
</dbReference>
<dbReference type="PANTHER" id="PTHR30290:SF10">
    <property type="entry name" value="PERIPLASMIC OLIGOPEPTIDE-BINDING PROTEIN-RELATED"/>
    <property type="match status" value="1"/>
</dbReference>
<keyword evidence="4 6" id="KW-0732">Signal</keyword>
<organism evidence="8 9">
    <name type="scientific">Tomitella fengzijianii</name>
    <dbReference type="NCBI Taxonomy" id="2597660"/>
    <lineage>
        <taxon>Bacteria</taxon>
        <taxon>Bacillati</taxon>
        <taxon>Actinomycetota</taxon>
        <taxon>Actinomycetes</taxon>
        <taxon>Mycobacteriales</taxon>
        <taxon>Tomitella</taxon>
    </lineage>
</organism>
<evidence type="ECO:0000313" key="9">
    <source>
        <dbReference type="Proteomes" id="UP000317344"/>
    </source>
</evidence>
<dbReference type="GO" id="GO:0030313">
    <property type="term" value="C:cell envelope"/>
    <property type="evidence" value="ECO:0007669"/>
    <property type="project" value="UniProtKB-SubCell"/>
</dbReference>
<dbReference type="AlphaFoldDB" id="A0A516X852"/>
<evidence type="ECO:0000256" key="5">
    <source>
        <dbReference type="SAM" id="MobiDB-lite"/>
    </source>
</evidence>
<dbReference type="Proteomes" id="UP000317344">
    <property type="component" value="Chromosome"/>
</dbReference>
<evidence type="ECO:0000313" key="8">
    <source>
        <dbReference type="EMBL" id="QDQ98821.1"/>
    </source>
</evidence>
<feature type="chain" id="PRO_5039604731" evidence="6">
    <location>
        <begin position="31"/>
        <end position="542"/>
    </location>
</feature>
<dbReference type="InterPro" id="IPR006311">
    <property type="entry name" value="TAT_signal"/>
</dbReference>
<name>A0A516X852_9ACTN</name>
<reference evidence="8 9" key="2">
    <citation type="submission" date="2019-07" db="EMBL/GenBank/DDBJ databases">
        <authorList>
            <person name="Huang Y."/>
        </authorList>
    </citation>
    <scope>NUCLEOTIDE SEQUENCE [LARGE SCALE GENOMIC DNA]</scope>
    <source>
        <strain evidence="8 9">HY188</strain>
    </source>
</reference>
<feature type="compositionally biased region" description="Polar residues" evidence="5">
    <location>
        <begin position="76"/>
        <end position="89"/>
    </location>
</feature>
<dbReference type="InterPro" id="IPR000914">
    <property type="entry name" value="SBP_5_dom"/>
</dbReference>
<dbReference type="Gene3D" id="3.10.105.10">
    <property type="entry name" value="Dipeptide-binding Protein, Domain 3"/>
    <property type="match status" value="1"/>
</dbReference>
<dbReference type="PROSITE" id="PS51318">
    <property type="entry name" value="TAT"/>
    <property type="match status" value="1"/>
</dbReference>
<sequence>MRYPRIMQKRRRLVAAAGAAVACAALVAGCAGPGTEASGATDGGLTEVHAAGIIGEQPDSGDPVEGGTVTFAGYTMPSSLDPTKTQPSGETGGTEMINIYDVLVTLDTDTNEYVPRLAQSLTESDDHLTWTLTLREGVTFSDGTPLDADAVVASINRYNTLGGAIAQPFTDGVAGMEATDARTVVFRVTEPWPEFPALLSLGHGMIVAPAAYSDPNAFTPIGAGPYTVGRFAPGTSLDLVPRPDYWGGKPHVDALKFVSIATDQARIEALRAGDVQMAFIKAPDSVTTARAAYPGFYEPVSLVDVFTINSRDGRPGADVRVRKAMAMAIDPSLISQRAYGDTAFATSKVFPEWSQWNNDDPEASFDPAAARELLDQAKADGYDGKLTYVMVNGPTYQAIATAAQAQLDSVGFDVSVETVPSFTALIERNYVKHDFDVAYGGYSVSDAMPVLRLSSGVHSESTNNPLGYASPEMDRRLHTAKTATDEQSKKAALAAVENQIHQDVPFVPWAEGANFVAWNRDVHGVNPNGRIMLLDEVWIGTE</sequence>
<dbReference type="CDD" id="cd00995">
    <property type="entry name" value="PBP2_NikA_DppA_OppA_like"/>
    <property type="match status" value="1"/>
</dbReference>
<dbReference type="InterPro" id="IPR039424">
    <property type="entry name" value="SBP_5"/>
</dbReference>
<dbReference type="GO" id="GO:1904680">
    <property type="term" value="F:peptide transmembrane transporter activity"/>
    <property type="evidence" value="ECO:0007669"/>
    <property type="project" value="TreeGrafter"/>
</dbReference>
<evidence type="ECO:0000256" key="1">
    <source>
        <dbReference type="ARBA" id="ARBA00004196"/>
    </source>
</evidence>
<dbReference type="PANTHER" id="PTHR30290">
    <property type="entry name" value="PERIPLASMIC BINDING COMPONENT OF ABC TRANSPORTER"/>
    <property type="match status" value="1"/>
</dbReference>
<dbReference type="Gene3D" id="3.40.190.10">
    <property type="entry name" value="Periplasmic binding protein-like II"/>
    <property type="match status" value="1"/>
</dbReference>
<accession>A0A516X852</accession>
<evidence type="ECO:0000256" key="3">
    <source>
        <dbReference type="ARBA" id="ARBA00022448"/>
    </source>
</evidence>
<dbReference type="OrthoDB" id="9046151at2"/>
<dbReference type="GO" id="GO:0043190">
    <property type="term" value="C:ATP-binding cassette (ABC) transporter complex"/>
    <property type="evidence" value="ECO:0007669"/>
    <property type="project" value="InterPro"/>
</dbReference>
<dbReference type="GO" id="GO:0015833">
    <property type="term" value="P:peptide transport"/>
    <property type="evidence" value="ECO:0007669"/>
    <property type="project" value="TreeGrafter"/>
</dbReference>
<protein>
    <submittedName>
        <fullName evidence="8">ABC transporter substrate-binding protein</fullName>
    </submittedName>
</protein>
<feature type="region of interest" description="Disordered" evidence="5">
    <location>
        <begin position="54"/>
        <end position="93"/>
    </location>
</feature>
<gene>
    <name evidence="8" type="ORF">FO059_17575</name>
</gene>
<dbReference type="EMBL" id="CP041765">
    <property type="protein sequence ID" value="QDQ98821.1"/>
    <property type="molecule type" value="Genomic_DNA"/>
</dbReference>
<dbReference type="KEGG" id="toy:FO059_17575"/>
<dbReference type="Pfam" id="PF00496">
    <property type="entry name" value="SBP_bac_5"/>
    <property type="match status" value="1"/>
</dbReference>
<dbReference type="RefSeq" id="WP_143910225.1">
    <property type="nucleotide sequence ID" value="NZ_CP041765.1"/>
</dbReference>
<comment type="subcellular location">
    <subcellularLocation>
        <location evidence="1">Cell envelope</location>
    </subcellularLocation>
</comment>
<evidence type="ECO:0000256" key="6">
    <source>
        <dbReference type="SAM" id="SignalP"/>
    </source>
</evidence>
<comment type="similarity">
    <text evidence="2">Belongs to the bacterial solute-binding protein 5 family.</text>
</comment>
<dbReference type="PROSITE" id="PS51257">
    <property type="entry name" value="PROKAR_LIPOPROTEIN"/>
    <property type="match status" value="1"/>
</dbReference>
<dbReference type="SUPFAM" id="SSF53850">
    <property type="entry name" value="Periplasmic binding protein-like II"/>
    <property type="match status" value="1"/>
</dbReference>
<keyword evidence="3" id="KW-0813">Transport</keyword>